<dbReference type="Proteomes" id="UP001304461">
    <property type="component" value="Unassembled WGS sequence"/>
</dbReference>
<dbReference type="PANTHER" id="PTHR42960">
    <property type="entry name" value="YCF46 PROTEIN"/>
    <property type="match status" value="1"/>
</dbReference>
<dbReference type="SUPFAM" id="SSF52540">
    <property type="entry name" value="P-loop containing nucleoside triphosphate hydrolases"/>
    <property type="match status" value="2"/>
</dbReference>
<keyword evidence="1" id="KW-0547">Nucleotide-binding</keyword>
<name>A0ABU5RV36_9CYAN</name>
<dbReference type="EMBL" id="JAYGHX010000005">
    <property type="protein sequence ID" value="MEA5391535.1"/>
    <property type="molecule type" value="Genomic_DNA"/>
</dbReference>
<proteinExistence type="inferred from homology"/>
<evidence type="ECO:0000256" key="4">
    <source>
        <dbReference type="ARBA" id="ARBA00040480"/>
    </source>
</evidence>
<comment type="caution">
    <text evidence="6">The sequence shown here is derived from an EMBL/GenBank/DDBJ whole genome shotgun (WGS) entry which is preliminary data.</text>
</comment>
<evidence type="ECO:0000313" key="7">
    <source>
        <dbReference type="Proteomes" id="UP001304461"/>
    </source>
</evidence>
<dbReference type="InterPro" id="IPR027417">
    <property type="entry name" value="P-loop_NTPase"/>
</dbReference>
<dbReference type="Pfam" id="PF00004">
    <property type="entry name" value="AAA"/>
    <property type="match status" value="1"/>
</dbReference>
<dbReference type="InterPro" id="IPR003959">
    <property type="entry name" value="ATPase_AAA_core"/>
</dbReference>
<dbReference type="InterPro" id="IPR052381">
    <property type="entry name" value="AAA_domain_protein"/>
</dbReference>
<dbReference type="RefSeq" id="WP_323305557.1">
    <property type="nucleotide sequence ID" value="NZ_JAYGHX010000005.1"/>
</dbReference>
<dbReference type="SMART" id="SM00382">
    <property type="entry name" value="AAA"/>
    <property type="match status" value="1"/>
</dbReference>
<protein>
    <recommendedName>
        <fullName evidence="4">Uncharacterized AAA domain-containing protein ycf46</fullName>
    </recommendedName>
</protein>
<evidence type="ECO:0000259" key="5">
    <source>
        <dbReference type="SMART" id="SM00382"/>
    </source>
</evidence>
<evidence type="ECO:0000256" key="3">
    <source>
        <dbReference type="ARBA" id="ARBA00038088"/>
    </source>
</evidence>
<accession>A0ABU5RV36</accession>
<sequence>MAHDLADQLDLLIRSRTPILWIRSLEEERVEGLLERAAQRLGGRTLLRWDFIGGLSGTPGLEGQAVRQPMGALGALDGLPNEQGAILLLKDFHRYADDPGVCRRLRNLAAGLRQVPHTLVISAPEWQLPRELEDSVTLLELPLPEAGEIGRLLRAIAEASGQPLEPGVLEQLTAACHGLSEQRVRQLAARALARRGQLGIEDLAEVLEEKRQAIARSELLEYCPTEATPADIGGLETLKHWLEQRHRAFSEEAQRYGLPLPRGVLLIGPQGTGKSLTAKAIAHSWAMPLLRLDVGRLFAGLVGASEARTREMIQRAEAMAPCVLWIDEIDKGFGGGDGRSDGGTSQRVLASLLTWMAEKSSAVFVVATANAVERLPAELLRKGRFDEIFLLELPDAEERRAILDLQLRRRRPAHTIPLEVLVDRTADFSGAELEQTVIEAMHLAFGEGRELGEADLIAAASQVVPLSRTAREQLEALRSWASSGRARPASGAGRAS</sequence>
<dbReference type="Gene3D" id="1.10.8.60">
    <property type="match status" value="1"/>
</dbReference>
<evidence type="ECO:0000256" key="1">
    <source>
        <dbReference type="ARBA" id="ARBA00022741"/>
    </source>
</evidence>
<reference evidence="6 7" key="1">
    <citation type="submission" date="2023-12" db="EMBL/GenBank/DDBJ databases">
        <title>Baltic Sea Cyanobacteria.</title>
        <authorList>
            <person name="Delbaje E."/>
            <person name="Fewer D.P."/>
            <person name="Shishido T.K."/>
        </authorList>
    </citation>
    <scope>NUCLEOTIDE SEQUENCE [LARGE SCALE GENOMIC DNA]</scope>
    <source>
        <strain evidence="6 7">UHCC 0139</strain>
    </source>
</reference>
<dbReference type="InterPro" id="IPR003593">
    <property type="entry name" value="AAA+_ATPase"/>
</dbReference>
<comment type="similarity">
    <text evidence="3">Belongs to the AAA ATPase family. Highly divergent.</text>
</comment>
<gene>
    <name evidence="6" type="ORF">VB738_09735</name>
</gene>
<dbReference type="Gene3D" id="3.40.50.300">
    <property type="entry name" value="P-loop containing nucleotide triphosphate hydrolases"/>
    <property type="match status" value="1"/>
</dbReference>
<keyword evidence="2" id="KW-0067">ATP-binding</keyword>
<evidence type="ECO:0000313" key="6">
    <source>
        <dbReference type="EMBL" id="MEA5391535.1"/>
    </source>
</evidence>
<organism evidence="6 7">
    <name type="scientific">Cyanobium gracile UHCC 0139</name>
    <dbReference type="NCBI Taxonomy" id="3110308"/>
    <lineage>
        <taxon>Bacteria</taxon>
        <taxon>Bacillati</taxon>
        <taxon>Cyanobacteriota</taxon>
        <taxon>Cyanophyceae</taxon>
        <taxon>Synechococcales</taxon>
        <taxon>Prochlorococcaceae</taxon>
        <taxon>Cyanobium</taxon>
    </lineage>
</organism>
<dbReference type="PANTHER" id="PTHR42960:SF1">
    <property type="entry name" value="YCF46 PROTEIN"/>
    <property type="match status" value="1"/>
</dbReference>
<feature type="domain" description="AAA+ ATPase" evidence="5">
    <location>
        <begin position="260"/>
        <end position="395"/>
    </location>
</feature>
<keyword evidence="7" id="KW-1185">Reference proteome</keyword>
<evidence type="ECO:0000256" key="2">
    <source>
        <dbReference type="ARBA" id="ARBA00022840"/>
    </source>
</evidence>